<reference evidence="1 2" key="1">
    <citation type="submission" date="2018-04" db="EMBL/GenBank/DDBJ databases">
        <title>Adhaeribacter sp. HMF7616 genome sequencing and assembly.</title>
        <authorList>
            <person name="Kang H."/>
            <person name="Kang J."/>
            <person name="Cha I."/>
            <person name="Kim H."/>
            <person name="Joh K."/>
        </authorList>
    </citation>
    <scope>NUCLEOTIDE SEQUENCE [LARGE SCALE GENOMIC DNA]</scope>
    <source>
        <strain evidence="1 2">HMF7616</strain>
    </source>
</reference>
<sequence>MISVNEAANIAAEYMKGFFPNTDFIQLEEVEITDDKLYWFITLSYNEESAIRNVFQLNTPTVLRKYKQFKIDSESGEVLAMKIRDIK</sequence>
<dbReference type="OrthoDB" id="964511at2"/>
<accession>A0A369QJJ4</accession>
<gene>
    <name evidence="1" type="ORF">AHMF7616_03704</name>
</gene>
<evidence type="ECO:0000313" key="2">
    <source>
        <dbReference type="Proteomes" id="UP000253919"/>
    </source>
</evidence>
<proteinExistence type="predicted"/>
<evidence type="ECO:0000313" key="1">
    <source>
        <dbReference type="EMBL" id="RDC65081.1"/>
    </source>
</evidence>
<keyword evidence="2" id="KW-1185">Reference proteome</keyword>
<organism evidence="1 2">
    <name type="scientific">Adhaeribacter pallidiroseus</name>
    <dbReference type="NCBI Taxonomy" id="2072847"/>
    <lineage>
        <taxon>Bacteria</taxon>
        <taxon>Pseudomonadati</taxon>
        <taxon>Bacteroidota</taxon>
        <taxon>Cytophagia</taxon>
        <taxon>Cytophagales</taxon>
        <taxon>Hymenobacteraceae</taxon>
        <taxon>Adhaeribacter</taxon>
    </lineage>
</organism>
<comment type="caution">
    <text evidence="1">The sequence shown here is derived from an EMBL/GenBank/DDBJ whole genome shotgun (WGS) entry which is preliminary data.</text>
</comment>
<evidence type="ECO:0008006" key="3">
    <source>
        <dbReference type="Google" id="ProtNLM"/>
    </source>
</evidence>
<dbReference type="EMBL" id="QASA01000001">
    <property type="protein sequence ID" value="RDC65081.1"/>
    <property type="molecule type" value="Genomic_DNA"/>
</dbReference>
<dbReference type="RefSeq" id="WP_115374148.1">
    <property type="nucleotide sequence ID" value="NZ_QASA01000001.1"/>
</dbReference>
<dbReference type="AlphaFoldDB" id="A0A369QJJ4"/>
<dbReference type="Proteomes" id="UP000253919">
    <property type="component" value="Unassembled WGS sequence"/>
</dbReference>
<name>A0A369QJJ4_9BACT</name>
<protein>
    <recommendedName>
        <fullName evidence="3">PepSY domain-containing protein</fullName>
    </recommendedName>
</protein>